<gene>
    <name evidence="5" type="ORF">LMG29542_05996</name>
</gene>
<dbReference type="InterPro" id="IPR003819">
    <property type="entry name" value="TauD/TfdA-like"/>
</dbReference>
<dbReference type="GO" id="GO:0017000">
    <property type="term" value="P:antibiotic biosynthetic process"/>
    <property type="evidence" value="ECO:0007669"/>
    <property type="project" value="UniProtKB-KW"/>
</dbReference>
<reference evidence="5 6" key="1">
    <citation type="submission" date="2020-04" db="EMBL/GenBank/DDBJ databases">
        <authorList>
            <person name="De Canck E."/>
        </authorList>
    </citation>
    <scope>NUCLEOTIDE SEQUENCE [LARGE SCALE GENOMIC DNA]</scope>
    <source>
        <strain evidence="5 6">LMG 29542</strain>
    </source>
</reference>
<dbReference type="InterPro" id="IPR050411">
    <property type="entry name" value="AlphaKG_dependent_hydroxylases"/>
</dbReference>
<evidence type="ECO:0000259" key="4">
    <source>
        <dbReference type="Pfam" id="PF02668"/>
    </source>
</evidence>
<protein>
    <recommendedName>
        <fullName evidence="4">TauD/TfdA-like domain-containing protein</fullName>
    </recommendedName>
</protein>
<keyword evidence="6" id="KW-1185">Reference proteome</keyword>
<dbReference type="PANTHER" id="PTHR10696">
    <property type="entry name" value="GAMMA-BUTYROBETAINE HYDROXYLASE-RELATED"/>
    <property type="match status" value="1"/>
</dbReference>
<evidence type="ECO:0000256" key="1">
    <source>
        <dbReference type="ARBA" id="ARBA00001954"/>
    </source>
</evidence>
<dbReference type="EMBL" id="CADIKH010000039">
    <property type="protein sequence ID" value="CAB3768973.1"/>
    <property type="molecule type" value="Genomic_DNA"/>
</dbReference>
<dbReference type="Pfam" id="PF02668">
    <property type="entry name" value="TauD"/>
    <property type="match status" value="1"/>
</dbReference>
<feature type="domain" description="TauD/TfdA-like" evidence="4">
    <location>
        <begin position="73"/>
        <end position="330"/>
    </location>
</feature>
<evidence type="ECO:0000256" key="3">
    <source>
        <dbReference type="ARBA" id="ARBA00023194"/>
    </source>
</evidence>
<keyword evidence="2" id="KW-0560">Oxidoreductase</keyword>
<dbReference type="GO" id="GO:0016706">
    <property type="term" value="F:2-oxoglutarate-dependent dioxygenase activity"/>
    <property type="evidence" value="ECO:0007669"/>
    <property type="project" value="UniProtKB-ARBA"/>
</dbReference>
<name>A0A6J5ERZ7_9BURK</name>
<sequence>MNDSVNHSALILEEGTPSASPDIRTLPFDGRIAWTGKSLSPHDGMIKVSAACRRELDELVGTLRANPLPTVLLDAADFDLPACKQMMLDAQAELEAGPGFVIIDKLPVHEYGVQASQAVYWILSQLVARPVAQSWDGKMIYDVRDLGKPPGNGVRPDITNAEQNFHTDNSYNLYPPDYVALLCLQPAMEGGVSSIVSFYTVYNEMLKRTPDLLPRLYRPYLFDRQREHAPDDATVISHPLFQTVGQQLLCRLSHRHVVNGYAMAGLVMDDETAEALEALEQTMREPHLCREFFFEPGQIQIVDNRRCGHRRTGFVDYPEPERKRHLVRLWLRNAGRRFYNG</sequence>
<keyword evidence="3" id="KW-0045">Antibiotic biosynthesis</keyword>
<evidence type="ECO:0000313" key="5">
    <source>
        <dbReference type="EMBL" id="CAB3768973.1"/>
    </source>
</evidence>
<dbReference type="InterPro" id="IPR042098">
    <property type="entry name" value="TauD-like_sf"/>
</dbReference>
<dbReference type="SUPFAM" id="SSF51197">
    <property type="entry name" value="Clavaminate synthase-like"/>
    <property type="match status" value="1"/>
</dbReference>
<dbReference type="PANTHER" id="PTHR10696:SF56">
    <property type="entry name" value="TAUD_TFDA-LIKE DOMAIN-CONTAINING PROTEIN"/>
    <property type="match status" value="1"/>
</dbReference>
<proteinExistence type="predicted"/>
<accession>A0A6J5ERZ7</accession>
<comment type="cofactor">
    <cofactor evidence="1">
        <name>Fe(2+)</name>
        <dbReference type="ChEBI" id="CHEBI:29033"/>
    </cofactor>
</comment>
<dbReference type="Proteomes" id="UP000494363">
    <property type="component" value="Unassembled WGS sequence"/>
</dbReference>
<evidence type="ECO:0000256" key="2">
    <source>
        <dbReference type="ARBA" id="ARBA00023002"/>
    </source>
</evidence>
<evidence type="ECO:0000313" key="6">
    <source>
        <dbReference type="Proteomes" id="UP000494363"/>
    </source>
</evidence>
<dbReference type="Gene3D" id="3.60.130.10">
    <property type="entry name" value="Clavaminate synthase-like"/>
    <property type="match status" value="1"/>
</dbReference>
<organism evidence="5 6">
    <name type="scientific">Paraburkholderia humisilvae</name>
    <dbReference type="NCBI Taxonomy" id="627669"/>
    <lineage>
        <taxon>Bacteria</taxon>
        <taxon>Pseudomonadati</taxon>
        <taxon>Pseudomonadota</taxon>
        <taxon>Betaproteobacteria</taxon>
        <taxon>Burkholderiales</taxon>
        <taxon>Burkholderiaceae</taxon>
        <taxon>Paraburkholderia</taxon>
    </lineage>
</organism>
<dbReference type="AlphaFoldDB" id="A0A6J5ERZ7"/>
<dbReference type="RefSeq" id="WP_175230653.1">
    <property type="nucleotide sequence ID" value="NZ_CADIKH010000039.1"/>
</dbReference>